<dbReference type="EMBL" id="CP028103">
    <property type="protein sequence ID" value="AVQ31542.1"/>
    <property type="molecule type" value="Genomic_DNA"/>
</dbReference>
<dbReference type="PROSITE" id="PS51257">
    <property type="entry name" value="PROKAR_LIPOPROTEIN"/>
    <property type="match status" value="1"/>
</dbReference>
<keyword evidence="2" id="KW-1185">Reference proteome</keyword>
<organism evidence="1 2">
    <name type="scientific">Fusobacterium varium ATCC 27725</name>
    <dbReference type="NCBI Taxonomy" id="469618"/>
    <lineage>
        <taxon>Bacteria</taxon>
        <taxon>Fusobacteriati</taxon>
        <taxon>Fusobacteriota</taxon>
        <taxon>Fusobacteriia</taxon>
        <taxon>Fusobacteriales</taxon>
        <taxon>Fusobacteriaceae</taxon>
        <taxon>Fusobacterium</taxon>
    </lineage>
</organism>
<protein>
    <recommendedName>
        <fullName evidence="3">Lipocalin-like domain-containing protein</fullName>
    </recommendedName>
</protein>
<reference evidence="2" key="1">
    <citation type="journal article" date="2018" name="MSphere">
        <title>Fusobacterium Genomics Using MinION and Illumina Sequencing Enables Genome Completion and Correction.</title>
        <authorList>
            <person name="Todd S.M."/>
            <person name="Settlage R.E."/>
            <person name="Lahmers K.K."/>
            <person name="Slade D.J."/>
        </authorList>
    </citation>
    <scope>NUCLEOTIDE SEQUENCE [LARGE SCALE GENOMIC DNA]</scope>
    <source>
        <strain evidence="2">ATCC 27725</strain>
    </source>
</reference>
<evidence type="ECO:0000313" key="1">
    <source>
        <dbReference type="EMBL" id="AVQ31542.1"/>
    </source>
</evidence>
<dbReference type="GeneID" id="77468333"/>
<name>A0ABN5JIT0_FUSVA</name>
<proteinExistence type="predicted"/>
<sequence length="118" mass="13445">MRLTSLLIILILFCGCVGNSKTIDDKLIGTWNGYLIDPMSGEKIEKLVIKFTAEGEIIYTTGEGEMQYIINSTYRVKNGIIYSKSFDEKKEEKATYEIKDNKLIMTNEGISNEFLKND</sequence>
<accession>A0ABN5JIT0</accession>
<gene>
    <name evidence="1" type="ORF">C4N18_10045</name>
</gene>
<dbReference type="RefSeq" id="WP_005947757.1">
    <property type="nucleotide sequence ID" value="NZ_CP028103.1"/>
</dbReference>
<evidence type="ECO:0008006" key="3">
    <source>
        <dbReference type="Google" id="ProtNLM"/>
    </source>
</evidence>
<dbReference type="Proteomes" id="UP000241238">
    <property type="component" value="Chromosome"/>
</dbReference>
<evidence type="ECO:0000313" key="2">
    <source>
        <dbReference type="Proteomes" id="UP000241238"/>
    </source>
</evidence>